<gene>
    <name evidence="3" type="ORF">EJ08DRAFT_660355</name>
</gene>
<dbReference type="InterPro" id="IPR036291">
    <property type="entry name" value="NAD(P)-bd_dom_sf"/>
</dbReference>
<comment type="similarity">
    <text evidence="1">Belongs to the short-chain dehydrogenases/reductases (SDR) family.</text>
</comment>
<dbReference type="EMBL" id="MU007035">
    <property type="protein sequence ID" value="KAF2430938.1"/>
    <property type="molecule type" value="Genomic_DNA"/>
</dbReference>
<dbReference type="FunFam" id="3.40.50.720:FF:000643">
    <property type="entry name" value="Short chain dehydrogenase/reductase family oxidoreductase, putative"/>
    <property type="match status" value="1"/>
</dbReference>
<reference evidence="3" key="1">
    <citation type="journal article" date="2020" name="Stud. Mycol.">
        <title>101 Dothideomycetes genomes: a test case for predicting lifestyles and emergence of pathogens.</title>
        <authorList>
            <person name="Haridas S."/>
            <person name="Albert R."/>
            <person name="Binder M."/>
            <person name="Bloem J."/>
            <person name="Labutti K."/>
            <person name="Salamov A."/>
            <person name="Andreopoulos B."/>
            <person name="Baker S."/>
            <person name="Barry K."/>
            <person name="Bills G."/>
            <person name="Bluhm B."/>
            <person name="Cannon C."/>
            <person name="Castanera R."/>
            <person name="Culley D."/>
            <person name="Daum C."/>
            <person name="Ezra D."/>
            <person name="Gonzalez J."/>
            <person name="Henrissat B."/>
            <person name="Kuo A."/>
            <person name="Liang C."/>
            <person name="Lipzen A."/>
            <person name="Lutzoni F."/>
            <person name="Magnuson J."/>
            <person name="Mondo S."/>
            <person name="Nolan M."/>
            <person name="Ohm R."/>
            <person name="Pangilinan J."/>
            <person name="Park H.-J."/>
            <person name="Ramirez L."/>
            <person name="Alfaro M."/>
            <person name="Sun H."/>
            <person name="Tritt A."/>
            <person name="Yoshinaga Y."/>
            <person name="Zwiers L.-H."/>
            <person name="Turgeon B."/>
            <person name="Goodwin S."/>
            <person name="Spatafora J."/>
            <person name="Crous P."/>
            <person name="Grigoriev I."/>
        </authorList>
    </citation>
    <scope>NUCLEOTIDE SEQUENCE</scope>
    <source>
        <strain evidence="3">CBS 130266</strain>
    </source>
</reference>
<accession>A0A9P4NT68</accession>
<protein>
    <submittedName>
        <fullName evidence="3">NAD(P)-binding protein</fullName>
    </submittedName>
</protein>
<dbReference type="Pfam" id="PF00106">
    <property type="entry name" value="adh_short"/>
    <property type="match status" value="1"/>
</dbReference>
<keyword evidence="4" id="KW-1185">Reference proteome</keyword>
<proteinExistence type="inferred from homology"/>
<evidence type="ECO:0000256" key="2">
    <source>
        <dbReference type="ARBA" id="ARBA00023002"/>
    </source>
</evidence>
<comment type="caution">
    <text evidence="3">The sequence shown here is derived from an EMBL/GenBank/DDBJ whole genome shotgun (WGS) entry which is preliminary data.</text>
</comment>
<dbReference type="Gene3D" id="3.40.50.720">
    <property type="entry name" value="NAD(P)-binding Rossmann-like Domain"/>
    <property type="match status" value="1"/>
</dbReference>
<evidence type="ECO:0000256" key="1">
    <source>
        <dbReference type="ARBA" id="ARBA00006484"/>
    </source>
</evidence>
<dbReference type="AlphaFoldDB" id="A0A9P4NT68"/>
<dbReference type="Proteomes" id="UP000800235">
    <property type="component" value="Unassembled WGS sequence"/>
</dbReference>
<organism evidence="3 4">
    <name type="scientific">Tothia fuscella</name>
    <dbReference type="NCBI Taxonomy" id="1048955"/>
    <lineage>
        <taxon>Eukaryota</taxon>
        <taxon>Fungi</taxon>
        <taxon>Dikarya</taxon>
        <taxon>Ascomycota</taxon>
        <taxon>Pezizomycotina</taxon>
        <taxon>Dothideomycetes</taxon>
        <taxon>Pleosporomycetidae</taxon>
        <taxon>Venturiales</taxon>
        <taxon>Cylindrosympodiaceae</taxon>
        <taxon>Tothia</taxon>
    </lineage>
</organism>
<evidence type="ECO:0000313" key="4">
    <source>
        <dbReference type="Proteomes" id="UP000800235"/>
    </source>
</evidence>
<sequence length="319" mass="34158">MAGAATTPFPVEGKVALITGAGSGINFCFASLLLSKGCNVLIADLALRPEAQTLPERYSSKSDSKPRAIFQQTDVTQWTQLQRAFTTCLDTFNSIDIVCPGAGVFEPPFSNFWIPPGSAQSTDAPNSNNYTTLDINVTHPIRATQMAIAEFLNPRDTSAVPKASPSNPKRVILTSSIAGQTYGLPTPLYFASKHAIIAFTRSLGALESTLGIRVNAVAPGVVKTPLWTEHEEKLKWVDQEKDVWVTPEEIAAAMLRLLTEDDLVGGTVLEVGSQASRVVPAFMNPGPRGEGMGISHGEKAVEEVFKALGMEGWGKGEGR</sequence>
<dbReference type="GO" id="GO:0005737">
    <property type="term" value="C:cytoplasm"/>
    <property type="evidence" value="ECO:0007669"/>
    <property type="project" value="TreeGrafter"/>
</dbReference>
<name>A0A9P4NT68_9PEZI</name>
<dbReference type="PRINTS" id="PR00081">
    <property type="entry name" value="GDHRDH"/>
</dbReference>
<dbReference type="PANTHER" id="PTHR44229:SF4">
    <property type="entry name" value="15-HYDROXYPROSTAGLANDIN DEHYDROGENASE [NAD(+)]"/>
    <property type="match status" value="1"/>
</dbReference>
<keyword evidence="2" id="KW-0560">Oxidoreductase</keyword>
<evidence type="ECO:0000313" key="3">
    <source>
        <dbReference type="EMBL" id="KAF2430938.1"/>
    </source>
</evidence>
<dbReference type="InterPro" id="IPR002347">
    <property type="entry name" value="SDR_fam"/>
</dbReference>
<dbReference type="SUPFAM" id="SSF51735">
    <property type="entry name" value="NAD(P)-binding Rossmann-fold domains"/>
    <property type="match status" value="1"/>
</dbReference>
<dbReference type="PANTHER" id="PTHR44229">
    <property type="entry name" value="15-HYDROXYPROSTAGLANDIN DEHYDROGENASE [NAD(+)]"/>
    <property type="match status" value="1"/>
</dbReference>
<dbReference type="GO" id="GO:0016616">
    <property type="term" value="F:oxidoreductase activity, acting on the CH-OH group of donors, NAD or NADP as acceptor"/>
    <property type="evidence" value="ECO:0007669"/>
    <property type="project" value="TreeGrafter"/>
</dbReference>
<dbReference type="OrthoDB" id="5296at2759"/>